<dbReference type="InterPro" id="IPR029753">
    <property type="entry name" value="D-isomer_DH_CS"/>
</dbReference>
<evidence type="ECO:0000256" key="2">
    <source>
        <dbReference type="ARBA" id="ARBA00023027"/>
    </source>
</evidence>
<dbReference type="GO" id="GO:0051287">
    <property type="term" value="F:NAD binding"/>
    <property type="evidence" value="ECO:0007669"/>
    <property type="project" value="InterPro"/>
</dbReference>
<feature type="domain" description="D-isomer specific 2-hydroxyacid dehydrogenase NAD-binding" evidence="3">
    <location>
        <begin position="102"/>
        <end position="273"/>
    </location>
</feature>
<dbReference type="KEGG" id="mant:BHD05_01270"/>
<dbReference type="Proteomes" id="UP000464507">
    <property type="component" value="Chromosome"/>
</dbReference>
<gene>
    <name evidence="4" type="ORF">BHD05_01270</name>
</gene>
<dbReference type="GO" id="GO:0030267">
    <property type="term" value="F:glyoxylate reductase (NADPH) activity"/>
    <property type="evidence" value="ECO:0007669"/>
    <property type="project" value="TreeGrafter"/>
</dbReference>
<dbReference type="PROSITE" id="PS00671">
    <property type="entry name" value="D_2_HYDROXYACID_DH_3"/>
    <property type="match status" value="1"/>
</dbReference>
<keyword evidence="1" id="KW-0560">Oxidoreductase</keyword>
<dbReference type="AlphaFoldDB" id="A0A7L5AGA6"/>
<dbReference type="RefSeq" id="WP_161884825.1">
    <property type="nucleotide sequence ID" value="NZ_CP017146.1"/>
</dbReference>
<proteinExistence type="predicted"/>
<keyword evidence="5" id="KW-1185">Reference proteome</keyword>
<dbReference type="InterPro" id="IPR050223">
    <property type="entry name" value="D-isomer_2-hydroxyacid_DH"/>
</dbReference>
<organism evidence="4 5">
    <name type="scientific">Marisediminicola antarctica</name>
    <dbReference type="NCBI Taxonomy" id="674079"/>
    <lineage>
        <taxon>Bacteria</taxon>
        <taxon>Bacillati</taxon>
        <taxon>Actinomycetota</taxon>
        <taxon>Actinomycetes</taxon>
        <taxon>Micrococcales</taxon>
        <taxon>Microbacteriaceae</taxon>
        <taxon>Marisediminicola</taxon>
    </lineage>
</organism>
<evidence type="ECO:0000256" key="1">
    <source>
        <dbReference type="ARBA" id="ARBA00023002"/>
    </source>
</evidence>
<evidence type="ECO:0000313" key="5">
    <source>
        <dbReference type="Proteomes" id="UP000464507"/>
    </source>
</evidence>
<evidence type="ECO:0000259" key="3">
    <source>
        <dbReference type="Pfam" id="PF02826"/>
    </source>
</evidence>
<dbReference type="EMBL" id="CP017146">
    <property type="protein sequence ID" value="QHO68464.1"/>
    <property type="molecule type" value="Genomic_DNA"/>
</dbReference>
<dbReference type="GO" id="GO:0016618">
    <property type="term" value="F:hydroxypyruvate reductase [NAD(P)H] activity"/>
    <property type="evidence" value="ECO:0007669"/>
    <property type="project" value="TreeGrafter"/>
</dbReference>
<accession>A0A7L5AGA6</accession>
<dbReference type="InterPro" id="IPR006140">
    <property type="entry name" value="D-isomer_DH_NAD-bd"/>
</dbReference>
<dbReference type="SUPFAM" id="SSF51735">
    <property type="entry name" value="NAD(P)-binding Rossmann-fold domains"/>
    <property type="match status" value="1"/>
</dbReference>
<dbReference type="GO" id="GO:0005829">
    <property type="term" value="C:cytosol"/>
    <property type="evidence" value="ECO:0007669"/>
    <property type="project" value="TreeGrafter"/>
</dbReference>
<dbReference type="CDD" id="cd12166">
    <property type="entry name" value="2-Hacid_dh_7"/>
    <property type="match status" value="1"/>
</dbReference>
<reference evidence="4 5" key="1">
    <citation type="submission" date="2016-09" db="EMBL/GenBank/DDBJ databases">
        <title>Complete genome sequence of microbes from the polar regions.</title>
        <authorList>
            <person name="Liao L."/>
            <person name="Chen B."/>
        </authorList>
    </citation>
    <scope>NUCLEOTIDE SEQUENCE [LARGE SCALE GENOMIC DNA]</scope>
    <source>
        <strain evidence="4 5">ZS314</strain>
    </source>
</reference>
<dbReference type="PANTHER" id="PTHR10996:SF178">
    <property type="entry name" value="2-HYDROXYACID DEHYDROGENASE YGL185C-RELATED"/>
    <property type="match status" value="1"/>
</dbReference>
<dbReference type="Gene3D" id="3.40.50.720">
    <property type="entry name" value="NAD(P)-binding Rossmann-like Domain"/>
    <property type="match status" value="2"/>
</dbReference>
<dbReference type="OrthoDB" id="4324715at2"/>
<dbReference type="Pfam" id="PF02826">
    <property type="entry name" value="2-Hacid_dh_C"/>
    <property type="match status" value="1"/>
</dbReference>
<evidence type="ECO:0000313" key="4">
    <source>
        <dbReference type="EMBL" id="QHO68464.1"/>
    </source>
</evidence>
<dbReference type="SUPFAM" id="SSF52283">
    <property type="entry name" value="Formate/glycerate dehydrogenase catalytic domain-like"/>
    <property type="match status" value="1"/>
</dbReference>
<name>A0A7L5AGA6_9MICO</name>
<dbReference type="PANTHER" id="PTHR10996">
    <property type="entry name" value="2-HYDROXYACID DEHYDROGENASE-RELATED"/>
    <property type="match status" value="1"/>
</dbReference>
<keyword evidence="2" id="KW-0520">NAD</keyword>
<sequence>MERRLIIALPDEEIARRLCGLPGGVRIIVWDLGDPAPDVAIDLLVLRYMIPAAELRGLAAVSVTVAQSQTLGFDGVSEALPAGIVYCNAVDVHEASTGELALALILASQRGIGEAVTAQPRGEWAHAQHPGLAGKTVLLIGVGGVGREIESRLAPFDARIVRVGRSARTDARGEVHGMHSLGALLPGADIVVLAVPLVGDTHHLVDAGFLGLLRPGALVVNVARGGVVDTAALVDWLGAGRGRAAVDVTDPEPLPADHPLWTLPGVIVTPHLGGHTDAMAGRVDRVVLEQVRRMRAGEPPLNPVLGG</sequence>
<dbReference type="InterPro" id="IPR036291">
    <property type="entry name" value="NAD(P)-bd_dom_sf"/>
</dbReference>
<protein>
    <submittedName>
        <fullName evidence="4">Hydroxyacid dehydrogenase</fullName>
    </submittedName>
</protein>